<dbReference type="EMBL" id="CABEID010000001">
    <property type="protein sequence ID" value="VTS36397.1"/>
    <property type="molecule type" value="Genomic_DNA"/>
</dbReference>
<dbReference type="Proteomes" id="UP000403538">
    <property type="component" value="Unassembled WGS sequence"/>
</dbReference>
<evidence type="ECO:0000313" key="2">
    <source>
        <dbReference type="Proteomes" id="UP000403538"/>
    </source>
</evidence>
<evidence type="ECO:0000313" key="1">
    <source>
        <dbReference type="EMBL" id="VTS36397.1"/>
    </source>
</evidence>
<organism evidence="1 2">
    <name type="scientific">Streptococcus anginosus</name>
    <dbReference type="NCBI Taxonomy" id="1328"/>
    <lineage>
        <taxon>Bacteria</taxon>
        <taxon>Bacillati</taxon>
        <taxon>Bacillota</taxon>
        <taxon>Bacilli</taxon>
        <taxon>Lactobacillales</taxon>
        <taxon>Streptococcaceae</taxon>
        <taxon>Streptococcus</taxon>
        <taxon>Streptococcus anginosus group</taxon>
    </lineage>
</organism>
<protein>
    <submittedName>
        <fullName evidence="1">Excisionase</fullName>
    </submittedName>
</protein>
<name>A0A4V6L5R1_STRAP</name>
<reference evidence="1 2" key="1">
    <citation type="submission" date="2019-05" db="EMBL/GenBank/DDBJ databases">
        <authorList>
            <consortium name="Pathogen Informatics"/>
        </authorList>
    </citation>
    <scope>NUCLEOTIDE SEQUENCE [LARGE SCALE GENOMIC DNA]</scope>
    <source>
        <strain evidence="1 2">NCTC11062</strain>
    </source>
</reference>
<proteinExistence type="predicted"/>
<sequence length="106" mass="12709">MPQVKIKEVIYKTADGHEQPTGGDYKHLCQRWEGLTIPTAKQFAREMRENPEFEQYVFNPTHKLVFIDYEGFRKFWKWKQVNRYRAKKISLAEIESDKAIVKRLGF</sequence>
<accession>A0A4V6L5R1</accession>
<dbReference type="RefSeq" id="WP_143876601.1">
    <property type="nucleotide sequence ID" value="NZ_CABEID010000001.1"/>
</dbReference>
<dbReference type="AlphaFoldDB" id="A0A4V6L5R1"/>
<gene>
    <name evidence="1" type="ORF">NCTC11062_01153</name>
</gene>